<gene>
    <name evidence="2" type="ORF">LTRI10_LOCUS50020</name>
</gene>
<feature type="compositionally biased region" description="Basic and acidic residues" evidence="1">
    <location>
        <begin position="55"/>
        <end position="66"/>
    </location>
</feature>
<evidence type="ECO:0000256" key="1">
    <source>
        <dbReference type="SAM" id="MobiDB-lite"/>
    </source>
</evidence>
<dbReference type="Proteomes" id="UP001497516">
    <property type="component" value="Chromosome 9"/>
</dbReference>
<organism evidence="2 3">
    <name type="scientific">Linum trigynum</name>
    <dbReference type="NCBI Taxonomy" id="586398"/>
    <lineage>
        <taxon>Eukaryota</taxon>
        <taxon>Viridiplantae</taxon>
        <taxon>Streptophyta</taxon>
        <taxon>Embryophyta</taxon>
        <taxon>Tracheophyta</taxon>
        <taxon>Spermatophyta</taxon>
        <taxon>Magnoliopsida</taxon>
        <taxon>eudicotyledons</taxon>
        <taxon>Gunneridae</taxon>
        <taxon>Pentapetalae</taxon>
        <taxon>rosids</taxon>
        <taxon>fabids</taxon>
        <taxon>Malpighiales</taxon>
        <taxon>Linaceae</taxon>
        <taxon>Linum</taxon>
    </lineage>
</organism>
<dbReference type="AlphaFoldDB" id="A0AAV2GK88"/>
<evidence type="ECO:0000313" key="2">
    <source>
        <dbReference type="EMBL" id="CAL1410617.1"/>
    </source>
</evidence>
<feature type="region of interest" description="Disordered" evidence="1">
    <location>
        <begin position="38"/>
        <end position="79"/>
    </location>
</feature>
<keyword evidence="3" id="KW-1185">Reference proteome</keyword>
<accession>A0AAV2GK88</accession>
<protein>
    <submittedName>
        <fullName evidence="2">Uncharacterized protein</fullName>
    </submittedName>
</protein>
<proteinExistence type="predicted"/>
<dbReference type="EMBL" id="OZ034822">
    <property type="protein sequence ID" value="CAL1410617.1"/>
    <property type="molecule type" value="Genomic_DNA"/>
</dbReference>
<name>A0AAV2GK88_9ROSI</name>
<reference evidence="2 3" key="1">
    <citation type="submission" date="2024-04" db="EMBL/GenBank/DDBJ databases">
        <authorList>
            <person name="Fracassetti M."/>
        </authorList>
    </citation>
    <scope>NUCLEOTIDE SEQUENCE [LARGE SCALE GENOMIC DNA]</scope>
</reference>
<sequence>MPLSAALRYPRSTTACNRGAPRLRRAAATPYSRSMVACNGGAPHLSPPSQWSKPQRREEKRGRSGRESWSTGILDGARE</sequence>
<evidence type="ECO:0000313" key="3">
    <source>
        <dbReference type="Proteomes" id="UP001497516"/>
    </source>
</evidence>